<proteinExistence type="predicted"/>
<gene>
    <name evidence="2" type="ORF">DFA_03580</name>
</gene>
<name>F4PI48_CACFS</name>
<accession>F4PI48</accession>
<dbReference type="GO" id="GO:0048870">
    <property type="term" value="P:cell motility"/>
    <property type="evidence" value="ECO:0007669"/>
    <property type="project" value="EnsemblProtists"/>
</dbReference>
<keyword evidence="1" id="KW-1133">Transmembrane helix</keyword>
<sequence>MNDEIVYVVVTEMAFKQQPFGQWAAYQTKHFWPFMVGALVWGALITKVHIGITDKNRAESAYYEKTQRLTHPEKFQGHGHGHH</sequence>
<evidence type="ECO:0000313" key="3">
    <source>
        <dbReference type="Proteomes" id="UP000007797"/>
    </source>
</evidence>
<feature type="transmembrane region" description="Helical" evidence="1">
    <location>
        <begin position="31"/>
        <end position="50"/>
    </location>
</feature>
<keyword evidence="1 2" id="KW-0812">Transmembrane</keyword>
<evidence type="ECO:0000256" key="1">
    <source>
        <dbReference type="SAM" id="Phobius"/>
    </source>
</evidence>
<dbReference type="EMBL" id="GL883006">
    <property type="protein sequence ID" value="EGG25331.1"/>
    <property type="molecule type" value="Genomic_DNA"/>
</dbReference>
<evidence type="ECO:0000313" key="2">
    <source>
        <dbReference type="EMBL" id="EGG25331.1"/>
    </source>
</evidence>
<dbReference type="RefSeq" id="XP_004363182.1">
    <property type="nucleotide sequence ID" value="XM_004363125.1"/>
</dbReference>
<dbReference type="OrthoDB" id="15815at2759"/>
<keyword evidence="1" id="KW-0472">Membrane</keyword>
<dbReference type="Proteomes" id="UP000007797">
    <property type="component" value="Unassembled WGS sequence"/>
</dbReference>
<organism evidence="2 3">
    <name type="scientific">Cavenderia fasciculata</name>
    <name type="common">Slime mold</name>
    <name type="synonym">Dictyostelium fasciculatum</name>
    <dbReference type="NCBI Taxonomy" id="261658"/>
    <lineage>
        <taxon>Eukaryota</taxon>
        <taxon>Amoebozoa</taxon>
        <taxon>Evosea</taxon>
        <taxon>Eumycetozoa</taxon>
        <taxon>Dictyostelia</taxon>
        <taxon>Acytosteliales</taxon>
        <taxon>Cavenderiaceae</taxon>
        <taxon>Cavenderia</taxon>
    </lineage>
</organism>
<dbReference type="KEGG" id="dfa:DFA_03580"/>
<reference evidence="3" key="1">
    <citation type="journal article" date="2011" name="Genome Res.">
        <title>Phylogeny-wide analysis of social amoeba genomes highlights ancient origins for complex intercellular communication.</title>
        <authorList>
            <person name="Heidel A.J."/>
            <person name="Lawal H.M."/>
            <person name="Felder M."/>
            <person name="Schilde C."/>
            <person name="Helps N.R."/>
            <person name="Tunggal B."/>
            <person name="Rivero F."/>
            <person name="John U."/>
            <person name="Schleicher M."/>
            <person name="Eichinger L."/>
            <person name="Platzer M."/>
            <person name="Noegel A.A."/>
            <person name="Schaap P."/>
            <person name="Gloeckner G."/>
        </authorList>
    </citation>
    <scope>NUCLEOTIDE SEQUENCE [LARGE SCALE GENOMIC DNA]</scope>
    <source>
        <strain evidence="3">SH3</strain>
    </source>
</reference>
<keyword evidence="3" id="KW-1185">Reference proteome</keyword>
<protein>
    <submittedName>
        <fullName evidence="2">Transmembrane protein</fullName>
    </submittedName>
</protein>
<dbReference type="AlphaFoldDB" id="F4PI48"/>
<dbReference type="OMA" id="IYWPFLV"/>
<dbReference type="GeneID" id="14877290"/>